<protein>
    <submittedName>
        <fullName evidence="1">Secreted protein</fullName>
    </submittedName>
</protein>
<evidence type="ECO:0000313" key="1">
    <source>
        <dbReference type="WBParaSite" id="HPLM_0002119701-mRNA-1"/>
    </source>
</evidence>
<organism evidence="1">
    <name type="scientific">Haemonchus placei</name>
    <name type="common">Barber's pole worm</name>
    <dbReference type="NCBI Taxonomy" id="6290"/>
    <lineage>
        <taxon>Eukaryota</taxon>
        <taxon>Metazoa</taxon>
        <taxon>Ecdysozoa</taxon>
        <taxon>Nematoda</taxon>
        <taxon>Chromadorea</taxon>
        <taxon>Rhabditida</taxon>
        <taxon>Rhabditina</taxon>
        <taxon>Rhabditomorpha</taxon>
        <taxon>Strongyloidea</taxon>
        <taxon>Trichostrongylidae</taxon>
        <taxon>Haemonchus</taxon>
    </lineage>
</organism>
<accession>A0A0N4XA02</accession>
<dbReference type="WBParaSite" id="HPLM_0002119701-mRNA-1">
    <property type="protein sequence ID" value="HPLM_0002119701-mRNA-1"/>
    <property type="gene ID" value="HPLM_0002119701"/>
</dbReference>
<reference evidence="1" key="1">
    <citation type="submission" date="2017-02" db="UniProtKB">
        <authorList>
            <consortium name="WormBaseParasite"/>
        </authorList>
    </citation>
    <scope>IDENTIFICATION</scope>
</reference>
<sequence length="100" mass="11487">MGARRRPTKIISCLITFMRPSCKHTFKNKKNHPISIMKYWKICIKITKITRTSCSFSSPTDRLRRAIDELSLASTSANVSFVPIRLRTDDNDPPLTMSRS</sequence>
<dbReference type="AlphaFoldDB" id="A0A0N4XA02"/>
<name>A0A0N4XA02_HAEPC</name>
<proteinExistence type="predicted"/>